<dbReference type="EMBL" id="CAJPEX010006166">
    <property type="protein sequence ID" value="CAG0923959.1"/>
    <property type="molecule type" value="Genomic_DNA"/>
</dbReference>
<proteinExistence type="predicted"/>
<dbReference type="GO" id="GO:0000981">
    <property type="term" value="F:DNA-binding transcription factor activity, RNA polymerase II-specific"/>
    <property type="evidence" value="ECO:0007669"/>
    <property type="project" value="TreeGrafter"/>
</dbReference>
<dbReference type="InterPro" id="IPR036638">
    <property type="entry name" value="HLH_DNA-bd_sf"/>
</dbReference>
<name>A0A7R9C0J9_9CRUS</name>
<dbReference type="Pfam" id="PF00010">
    <property type="entry name" value="HLH"/>
    <property type="match status" value="1"/>
</dbReference>
<dbReference type="GO" id="GO:0046983">
    <property type="term" value="F:protein dimerization activity"/>
    <property type="evidence" value="ECO:0007669"/>
    <property type="project" value="InterPro"/>
</dbReference>
<sequence>TIDDPETEEEAVRPASCSPATGGQHAGTEADAEHQRCIQIPTLPYEKRLSKVDTLKLAIGYINFLAELVENDRYPPEANPTHQEPVKKVIIQCHRGQCGAFGGHSLSWRSDKENNGHGTRCYTPKRWSTTTSHASVTTRQRRVLVSPFTVGAFSPVLHPPHHHCIRGAF</sequence>
<feature type="non-terminal residue" evidence="3">
    <location>
        <position position="1"/>
    </location>
</feature>
<dbReference type="OrthoDB" id="10048995at2759"/>
<dbReference type="Proteomes" id="UP000678499">
    <property type="component" value="Unassembled WGS sequence"/>
</dbReference>
<accession>A0A7R9C0J9</accession>
<dbReference type="SUPFAM" id="SSF47459">
    <property type="entry name" value="HLH, helix-loop-helix DNA-binding domain"/>
    <property type="match status" value="1"/>
</dbReference>
<protein>
    <recommendedName>
        <fullName evidence="2">BHLH domain-containing protein</fullName>
    </recommendedName>
</protein>
<dbReference type="PANTHER" id="PTHR23349">
    <property type="entry name" value="BASIC HELIX-LOOP-HELIX TRANSCRIPTION FACTOR, TWIST"/>
    <property type="match status" value="1"/>
</dbReference>
<keyword evidence="4" id="KW-1185">Reference proteome</keyword>
<feature type="domain" description="BHLH" evidence="2">
    <location>
        <begin position="40"/>
        <end position="65"/>
    </location>
</feature>
<dbReference type="Gene3D" id="4.10.280.10">
    <property type="entry name" value="Helix-loop-helix DNA-binding domain"/>
    <property type="match status" value="1"/>
</dbReference>
<feature type="region of interest" description="Disordered" evidence="1">
    <location>
        <begin position="1"/>
        <end position="33"/>
    </location>
</feature>
<evidence type="ECO:0000259" key="2">
    <source>
        <dbReference type="Pfam" id="PF00010"/>
    </source>
</evidence>
<organism evidence="3">
    <name type="scientific">Notodromas monacha</name>
    <dbReference type="NCBI Taxonomy" id="399045"/>
    <lineage>
        <taxon>Eukaryota</taxon>
        <taxon>Metazoa</taxon>
        <taxon>Ecdysozoa</taxon>
        <taxon>Arthropoda</taxon>
        <taxon>Crustacea</taxon>
        <taxon>Oligostraca</taxon>
        <taxon>Ostracoda</taxon>
        <taxon>Podocopa</taxon>
        <taxon>Podocopida</taxon>
        <taxon>Cypridocopina</taxon>
        <taxon>Cypridoidea</taxon>
        <taxon>Cyprididae</taxon>
        <taxon>Notodromas</taxon>
    </lineage>
</organism>
<dbReference type="PANTHER" id="PTHR23349:SF112">
    <property type="entry name" value="48 RELATED 1, ISOFORM B"/>
    <property type="match status" value="1"/>
</dbReference>
<dbReference type="GO" id="GO:0000977">
    <property type="term" value="F:RNA polymerase II transcription regulatory region sequence-specific DNA binding"/>
    <property type="evidence" value="ECO:0007669"/>
    <property type="project" value="TreeGrafter"/>
</dbReference>
<dbReference type="InterPro" id="IPR050283">
    <property type="entry name" value="E-box_TF_Regulators"/>
</dbReference>
<dbReference type="EMBL" id="OA888203">
    <property type="protein sequence ID" value="CAD7283807.1"/>
    <property type="molecule type" value="Genomic_DNA"/>
</dbReference>
<gene>
    <name evidence="3" type="ORF">NMOB1V02_LOCUS11418</name>
</gene>
<dbReference type="InterPro" id="IPR011598">
    <property type="entry name" value="bHLH_dom"/>
</dbReference>
<dbReference type="AlphaFoldDB" id="A0A7R9C0J9"/>
<reference evidence="3" key="1">
    <citation type="submission" date="2020-11" db="EMBL/GenBank/DDBJ databases">
        <authorList>
            <person name="Tran Van P."/>
        </authorList>
    </citation>
    <scope>NUCLEOTIDE SEQUENCE</scope>
</reference>
<dbReference type="GO" id="GO:0032502">
    <property type="term" value="P:developmental process"/>
    <property type="evidence" value="ECO:0007669"/>
    <property type="project" value="TreeGrafter"/>
</dbReference>
<evidence type="ECO:0000313" key="3">
    <source>
        <dbReference type="EMBL" id="CAD7283807.1"/>
    </source>
</evidence>
<evidence type="ECO:0000313" key="4">
    <source>
        <dbReference type="Proteomes" id="UP000678499"/>
    </source>
</evidence>
<evidence type="ECO:0000256" key="1">
    <source>
        <dbReference type="SAM" id="MobiDB-lite"/>
    </source>
</evidence>